<name>A0A5B7HX16_PORTR</name>
<dbReference type="AlphaFoldDB" id="A0A5B7HX16"/>
<protein>
    <submittedName>
        <fullName evidence="1">Uncharacterized protein</fullName>
    </submittedName>
</protein>
<dbReference type="EMBL" id="VSRR010035791">
    <property type="protein sequence ID" value="MPC72964.1"/>
    <property type="molecule type" value="Genomic_DNA"/>
</dbReference>
<evidence type="ECO:0000313" key="2">
    <source>
        <dbReference type="Proteomes" id="UP000324222"/>
    </source>
</evidence>
<comment type="caution">
    <text evidence="1">The sequence shown here is derived from an EMBL/GenBank/DDBJ whole genome shotgun (WGS) entry which is preliminary data.</text>
</comment>
<reference evidence="1 2" key="1">
    <citation type="submission" date="2019-05" db="EMBL/GenBank/DDBJ databases">
        <title>Another draft genome of Portunus trituberculatus and its Hox gene families provides insights of decapod evolution.</title>
        <authorList>
            <person name="Jeong J.-H."/>
            <person name="Song I."/>
            <person name="Kim S."/>
            <person name="Choi T."/>
            <person name="Kim D."/>
            <person name="Ryu S."/>
            <person name="Kim W."/>
        </authorList>
    </citation>
    <scope>NUCLEOTIDE SEQUENCE [LARGE SCALE GENOMIC DNA]</scope>
    <source>
        <tissue evidence="1">Muscle</tissue>
    </source>
</reference>
<accession>A0A5B7HX16</accession>
<evidence type="ECO:0000313" key="1">
    <source>
        <dbReference type="EMBL" id="MPC72964.1"/>
    </source>
</evidence>
<dbReference type="Proteomes" id="UP000324222">
    <property type="component" value="Unassembled WGS sequence"/>
</dbReference>
<sequence length="93" mass="9877">MEGKGKRWDGEVEGKKGMHHSTLAGIVISSSFSVTRVPASPLLTNLPVLVPEGRTNAAEARRVWNVTEKACLGGVGGVLEGTWCGKTKMEQGE</sequence>
<gene>
    <name evidence="1" type="ORF">E2C01_067280</name>
</gene>
<organism evidence="1 2">
    <name type="scientific">Portunus trituberculatus</name>
    <name type="common">Swimming crab</name>
    <name type="synonym">Neptunus trituberculatus</name>
    <dbReference type="NCBI Taxonomy" id="210409"/>
    <lineage>
        <taxon>Eukaryota</taxon>
        <taxon>Metazoa</taxon>
        <taxon>Ecdysozoa</taxon>
        <taxon>Arthropoda</taxon>
        <taxon>Crustacea</taxon>
        <taxon>Multicrustacea</taxon>
        <taxon>Malacostraca</taxon>
        <taxon>Eumalacostraca</taxon>
        <taxon>Eucarida</taxon>
        <taxon>Decapoda</taxon>
        <taxon>Pleocyemata</taxon>
        <taxon>Brachyura</taxon>
        <taxon>Eubrachyura</taxon>
        <taxon>Portunoidea</taxon>
        <taxon>Portunidae</taxon>
        <taxon>Portuninae</taxon>
        <taxon>Portunus</taxon>
    </lineage>
</organism>
<keyword evidence="2" id="KW-1185">Reference proteome</keyword>
<proteinExistence type="predicted"/>